<dbReference type="InterPro" id="IPR036388">
    <property type="entry name" value="WH-like_DNA-bd_sf"/>
</dbReference>
<dbReference type="InterPro" id="IPR013325">
    <property type="entry name" value="RNA_pol_sigma_r2"/>
</dbReference>
<dbReference type="InterPro" id="IPR014296">
    <property type="entry name" value="RNA_pol_sigma-M_bacilli"/>
</dbReference>
<dbReference type="Proteomes" id="UP000197781">
    <property type="component" value="Chromosome"/>
</dbReference>
<evidence type="ECO:0000313" key="9">
    <source>
        <dbReference type="Proteomes" id="UP000197781"/>
    </source>
</evidence>
<dbReference type="EMBL" id="CP018145">
    <property type="protein sequence ID" value="ASJ55675.1"/>
    <property type="molecule type" value="Genomic_DNA"/>
</dbReference>
<evidence type="ECO:0000259" key="6">
    <source>
        <dbReference type="Pfam" id="PF04542"/>
    </source>
</evidence>
<sequence>MKGCERLGKVGLEDVYQLHVNDIYRYLFRLTRDERLAEDLTQETFCRAFSFLDNYRGEKVRPWLFKVAYHAFVDGYRKKTKQRFAFVEALPERPDHSAVDPAEHVVNKELWKVAHDYLEKLPEKQRQVILLSAMQFSYAEMAEVLGIEPADVKRSLFRGRQKMRQLWREESQ</sequence>
<reference evidence="8 9" key="1">
    <citation type="submission" date="2016-11" db="EMBL/GenBank/DDBJ databases">
        <authorList>
            <person name="Jaros S."/>
            <person name="Januszkiewicz K."/>
            <person name="Wedrychowicz H."/>
        </authorList>
    </citation>
    <scope>NUCLEOTIDE SEQUENCE [LARGE SCALE GENOMIC DNA]</scope>
    <source>
        <strain evidence="8 9">NF2</strain>
    </source>
</reference>
<name>A0A220MLM4_9BACL</name>
<proteinExistence type="inferred from homology"/>
<feature type="domain" description="RNA polymerase sigma-70 region 2" evidence="6">
    <location>
        <begin position="16"/>
        <end position="81"/>
    </location>
</feature>
<dbReference type="Pfam" id="PF08281">
    <property type="entry name" value="Sigma70_r4_2"/>
    <property type="match status" value="1"/>
</dbReference>
<dbReference type="InterPro" id="IPR013249">
    <property type="entry name" value="RNA_pol_sigma70_r4_t2"/>
</dbReference>
<keyword evidence="5" id="KW-0804">Transcription</keyword>
<dbReference type="InterPro" id="IPR014284">
    <property type="entry name" value="RNA_pol_sigma-70_dom"/>
</dbReference>
<dbReference type="GO" id="GO:0006352">
    <property type="term" value="P:DNA-templated transcription initiation"/>
    <property type="evidence" value="ECO:0007669"/>
    <property type="project" value="InterPro"/>
</dbReference>
<dbReference type="PANTHER" id="PTHR43133:SF52">
    <property type="entry name" value="ECF RNA POLYMERASE SIGMA FACTOR SIGL"/>
    <property type="match status" value="1"/>
</dbReference>
<dbReference type="AlphaFoldDB" id="A0A220MLM4"/>
<dbReference type="NCBIfam" id="TIGR02937">
    <property type="entry name" value="sigma70-ECF"/>
    <property type="match status" value="1"/>
</dbReference>
<keyword evidence="2" id="KW-0805">Transcription regulation</keyword>
<keyword evidence="4" id="KW-0238">DNA-binding</keyword>
<dbReference type="CDD" id="cd06171">
    <property type="entry name" value="Sigma70_r4"/>
    <property type="match status" value="1"/>
</dbReference>
<feature type="domain" description="RNA polymerase sigma factor 70 region 4 type 2" evidence="7">
    <location>
        <begin position="115"/>
        <end position="163"/>
    </location>
</feature>
<evidence type="ECO:0000256" key="3">
    <source>
        <dbReference type="ARBA" id="ARBA00023082"/>
    </source>
</evidence>
<dbReference type="SUPFAM" id="SSF88659">
    <property type="entry name" value="Sigma3 and sigma4 domains of RNA polymerase sigma factors"/>
    <property type="match status" value="1"/>
</dbReference>
<keyword evidence="3" id="KW-0731">Sigma factor</keyword>
<dbReference type="Gene3D" id="1.10.10.10">
    <property type="entry name" value="Winged helix-like DNA-binding domain superfamily/Winged helix DNA-binding domain"/>
    <property type="match status" value="1"/>
</dbReference>
<dbReference type="InterPro" id="IPR039425">
    <property type="entry name" value="RNA_pol_sigma-70-like"/>
</dbReference>
<evidence type="ECO:0000256" key="5">
    <source>
        <dbReference type="ARBA" id="ARBA00023163"/>
    </source>
</evidence>
<accession>A0A220MLM4</accession>
<evidence type="ECO:0000256" key="1">
    <source>
        <dbReference type="ARBA" id="ARBA00010641"/>
    </source>
</evidence>
<protein>
    <submittedName>
        <fullName evidence="8">RNA polymerase</fullName>
    </submittedName>
</protein>
<gene>
    <name evidence="8" type="ORF">BP422_20260</name>
</gene>
<evidence type="ECO:0000256" key="2">
    <source>
        <dbReference type="ARBA" id="ARBA00023015"/>
    </source>
</evidence>
<dbReference type="Gene3D" id="1.10.1740.10">
    <property type="match status" value="1"/>
</dbReference>
<organism evidence="8 9">
    <name type="scientific">Brevibacillus formosus</name>
    <dbReference type="NCBI Taxonomy" id="54913"/>
    <lineage>
        <taxon>Bacteria</taxon>
        <taxon>Bacillati</taxon>
        <taxon>Bacillota</taxon>
        <taxon>Bacilli</taxon>
        <taxon>Bacillales</taxon>
        <taxon>Paenibacillaceae</taxon>
        <taxon>Brevibacillus</taxon>
    </lineage>
</organism>
<dbReference type="NCBIfam" id="TIGR02950">
    <property type="entry name" value="SigM_subfam"/>
    <property type="match status" value="1"/>
</dbReference>
<comment type="similarity">
    <text evidence="1">Belongs to the sigma-70 factor family. ECF subfamily.</text>
</comment>
<dbReference type="InterPro" id="IPR013324">
    <property type="entry name" value="RNA_pol_sigma_r3/r4-like"/>
</dbReference>
<dbReference type="RefSeq" id="WP_236841150.1">
    <property type="nucleotide sequence ID" value="NZ_CP018145.1"/>
</dbReference>
<dbReference type="GO" id="GO:0016987">
    <property type="term" value="F:sigma factor activity"/>
    <property type="evidence" value="ECO:0007669"/>
    <property type="project" value="UniProtKB-KW"/>
</dbReference>
<dbReference type="GO" id="GO:0003677">
    <property type="term" value="F:DNA binding"/>
    <property type="evidence" value="ECO:0007669"/>
    <property type="project" value="UniProtKB-KW"/>
</dbReference>
<dbReference type="KEGG" id="bfm:BP422_20260"/>
<evidence type="ECO:0000313" key="8">
    <source>
        <dbReference type="EMBL" id="ASJ55675.1"/>
    </source>
</evidence>
<dbReference type="SUPFAM" id="SSF88946">
    <property type="entry name" value="Sigma2 domain of RNA polymerase sigma factors"/>
    <property type="match status" value="1"/>
</dbReference>
<dbReference type="InterPro" id="IPR007627">
    <property type="entry name" value="RNA_pol_sigma70_r2"/>
</dbReference>
<evidence type="ECO:0000256" key="4">
    <source>
        <dbReference type="ARBA" id="ARBA00023125"/>
    </source>
</evidence>
<dbReference type="Pfam" id="PF04542">
    <property type="entry name" value="Sigma70_r2"/>
    <property type="match status" value="1"/>
</dbReference>
<evidence type="ECO:0000259" key="7">
    <source>
        <dbReference type="Pfam" id="PF08281"/>
    </source>
</evidence>
<dbReference type="PANTHER" id="PTHR43133">
    <property type="entry name" value="RNA POLYMERASE ECF-TYPE SIGMA FACTO"/>
    <property type="match status" value="1"/>
</dbReference>